<protein>
    <submittedName>
        <fullName evidence="1">DUF484 family protein</fullName>
    </submittedName>
</protein>
<evidence type="ECO:0000313" key="2">
    <source>
        <dbReference type="Proteomes" id="UP000663570"/>
    </source>
</evidence>
<keyword evidence="2" id="KW-1185">Reference proteome</keyword>
<dbReference type="SUPFAM" id="SSF55781">
    <property type="entry name" value="GAF domain-like"/>
    <property type="match status" value="1"/>
</dbReference>
<dbReference type="PANTHER" id="PTHR38765:SF1">
    <property type="entry name" value="DUF484 DOMAIN-CONTAINING PROTEIN"/>
    <property type="match status" value="1"/>
</dbReference>
<dbReference type="Proteomes" id="UP000663570">
    <property type="component" value="Chromosome"/>
</dbReference>
<dbReference type="Pfam" id="PF04340">
    <property type="entry name" value="DUF484"/>
    <property type="match status" value="1"/>
</dbReference>
<proteinExistence type="predicted"/>
<dbReference type="InterPro" id="IPR007435">
    <property type="entry name" value="DUF484"/>
</dbReference>
<sequence>MTDQEVVAYLQANPEFFNEQPALLAELAVPHPDTGQAISLTERQLLAMREKLQLMQEKMAELVRFGEENDVIGEKVHRLTLGLLESNSVEAVVGVIDTHLVEDFAVPHVALRVWNSIIQRDTVEFSPVSEEFRFFAADLRHPYCGPATQPEVVGWFGEAGAHVRSVALLPLRRDGVVFGLLALGSEDIERFYPEMGTLYVARIADLVSASLINHLG</sequence>
<organism evidence="1 2">
    <name type="scientific">Niveibacterium microcysteis</name>
    <dbReference type="NCBI Taxonomy" id="2811415"/>
    <lineage>
        <taxon>Bacteria</taxon>
        <taxon>Pseudomonadati</taxon>
        <taxon>Pseudomonadota</taxon>
        <taxon>Betaproteobacteria</taxon>
        <taxon>Rhodocyclales</taxon>
        <taxon>Rhodocyclaceae</taxon>
        <taxon>Niveibacterium</taxon>
    </lineage>
</organism>
<gene>
    <name evidence="1" type="ORF">JY500_01605</name>
</gene>
<reference evidence="1 2" key="1">
    <citation type="submission" date="2021-02" db="EMBL/GenBank/DDBJ databases">
        <title>Niveibacterium changnyeongensis HC41.</title>
        <authorList>
            <person name="Kang M."/>
        </authorList>
    </citation>
    <scope>NUCLEOTIDE SEQUENCE [LARGE SCALE GENOMIC DNA]</scope>
    <source>
        <strain evidence="1 2">HC41</strain>
    </source>
</reference>
<dbReference type="InterPro" id="IPR029016">
    <property type="entry name" value="GAF-like_dom_sf"/>
</dbReference>
<dbReference type="Gene3D" id="3.30.450.40">
    <property type="match status" value="1"/>
</dbReference>
<name>A0ABX7M6J9_9RHOO</name>
<dbReference type="RefSeq" id="WP_172201520.1">
    <property type="nucleotide sequence ID" value="NZ_CP071060.1"/>
</dbReference>
<evidence type="ECO:0000313" key="1">
    <source>
        <dbReference type="EMBL" id="QSI77378.1"/>
    </source>
</evidence>
<dbReference type="PANTHER" id="PTHR38765">
    <property type="entry name" value="DUF484 DOMAIN-CONTAINING PROTEIN"/>
    <property type="match status" value="1"/>
</dbReference>
<accession>A0ABX7M6J9</accession>
<dbReference type="EMBL" id="CP071060">
    <property type="protein sequence ID" value="QSI77378.1"/>
    <property type="molecule type" value="Genomic_DNA"/>
</dbReference>